<accession>A0A848L7S9</accession>
<proteinExistence type="predicted"/>
<dbReference type="Gene3D" id="3.40.50.1110">
    <property type="entry name" value="SGNH hydrolase"/>
    <property type="match status" value="1"/>
</dbReference>
<feature type="active site" evidence="1">
    <location>
        <position position="268"/>
    </location>
</feature>
<dbReference type="InterPro" id="IPR037460">
    <property type="entry name" value="SEST-like"/>
</dbReference>
<dbReference type="InterPro" id="IPR036514">
    <property type="entry name" value="SGNH_hydro_sf"/>
</dbReference>
<dbReference type="Proteomes" id="UP000550729">
    <property type="component" value="Unassembled WGS sequence"/>
</dbReference>
<dbReference type="CDD" id="cd01823">
    <property type="entry name" value="SEST_like"/>
    <property type="match status" value="1"/>
</dbReference>
<dbReference type="GO" id="GO:0006629">
    <property type="term" value="P:lipid metabolic process"/>
    <property type="evidence" value="ECO:0007669"/>
    <property type="project" value="TreeGrafter"/>
</dbReference>
<dbReference type="PANTHER" id="PTHR37981:SF1">
    <property type="entry name" value="SGNH HYDROLASE-TYPE ESTERASE DOMAIN-CONTAINING PROTEIN"/>
    <property type="match status" value="1"/>
</dbReference>
<name>A0A848L7S9_9ACTN</name>
<gene>
    <name evidence="4" type="ORF">HH308_26620</name>
</gene>
<evidence type="ECO:0000259" key="3">
    <source>
        <dbReference type="Pfam" id="PF13472"/>
    </source>
</evidence>
<dbReference type="RefSeq" id="WP_170197308.1">
    <property type="nucleotide sequence ID" value="NZ_JABBNB010000041.1"/>
</dbReference>
<feature type="domain" description="SGNH hydrolase-type esterase" evidence="3">
    <location>
        <begin position="25"/>
        <end position="274"/>
    </location>
</feature>
<reference evidence="4 5" key="1">
    <citation type="submission" date="2020-04" db="EMBL/GenBank/DDBJ databases">
        <title>Gordonia sp. nov. TBRC 11910.</title>
        <authorList>
            <person name="Suriyachadkun C."/>
        </authorList>
    </citation>
    <scope>NUCLEOTIDE SEQUENCE [LARGE SCALE GENOMIC DNA]</scope>
    <source>
        <strain evidence="4 5">TBRC 11910</strain>
    </source>
</reference>
<dbReference type="PANTHER" id="PTHR37981">
    <property type="entry name" value="LIPASE 2"/>
    <property type="match status" value="1"/>
</dbReference>
<dbReference type="SUPFAM" id="SSF52266">
    <property type="entry name" value="SGNH hydrolase"/>
    <property type="match status" value="1"/>
</dbReference>
<evidence type="ECO:0000313" key="4">
    <source>
        <dbReference type="EMBL" id="NMO04803.1"/>
    </source>
</evidence>
<feature type="disulfide bond" evidence="2">
    <location>
        <begin position="124"/>
        <end position="145"/>
    </location>
</feature>
<evidence type="ECO:0000256" key="2">
    <source>
        <dbReference type="PIRSR" id="PIRSR637460-2"/>
    </source>
</evidence>
<dbReference type="GO" id="GO:0016788">
    <property type="term" value="F:hydrolase activity, acting on ester bonds"/>
    <property type="evidence" value="ECO:0007669"/>
    <property type="project" value="InterPro"/>
</dbReference>
<protein>
    <submittedName>
        <fullName evidence="4">SGNH/GDSL hydrolase family protein</fullName>
    </submittedName>
</protein>
<evidence type="ECO:0000256" key="1">
    <source>
        <dbReference type="PIRSR" id="PIRSR637460-1"/>
    </source>
</evidence>
<sequence>MTTAFAGEIPKPVPVGLRVGATYVAMGSSYAAGPGIAPVVDHGCWRSGRNYPHQVAAALRLRLVDVTCSGATTADVISRRQFLRRSHRYLPLQIDAVSASTKVVTITVGGNDIDYIGRMTAESCRGAVGAIPGGDAVGEIAGRACGAAIDPQRGARRSVTLRQVENALIDIVAGVHQRAPGAKVFLVQYLPVLNDDGSTCVTVPLPGNRAAELAAEYRRLVRVTAVAAARSGATLVGAPNGHRACDLLPWVSGFQLGNPYAGGAIPYHPNEWGATAQAAEVIAAVLRVTGRK</sequence>
<keyword evidence="4" id="KW-0378">Hydrolase</keyword>
<organism evidence="4 5">
    <name type="scientific">Gordonia asplenii</name>
    <dbReference type="NCBI Taxonomy" id="2725283"/>
    <lineage>
        <taxon>Bacteria</taxon>
        <taxon>Bacillati</taxon>
        <taxon>Actinomycetota</taxon>
        <taxon>Actinomycetes</taxon>
        <taxon>Mycobacteriales</taxon>
        <taxon>Gordoniaceae</taxon>
        <taxon>Gordonia</taxon>
    </lineage>
</organism>
<feature type="active site" description="Nucleophile" evidence="1">
    <location>
        <position position="29"/>
    </location>
</feature>
<evidence type="ECO:0000313" key="5">
    <source>
        <dbReference type="Proteomes" id="UP000550729"/>
    </source>
</evidence>
<comment type="caution">
    <text evidence="4">The sequence shown here is derived from an EMBL/GenBank/DDBJ whole genome shotgun (WGS) entry which is preliminary data.</text>
</comment>
<feature type="disulfide bond" evidence="2">
    <location>
        <begin position="44"/>
        <end position="68"/>
    </location>
</feature>
<keyword evidence="5" id="KW-1185">Reference proteome</keyword>
<dbReference type="AlphaFoldDB" id="A0A848L7S9"/>
<dbReference type="InterPro" id="IPR013830">
    <property type="entry name" value="SGNH_hydro"/>
</dbReference>
<feature type="disulfide bond" evidence="2">
    <location>
        <begin position="200"/>
        <end position="245"/>
    </location>
</feature>
<keyword evidence="2" id="KW-1015">Disulfide bond</keyword>
<dbReference type="EMBL" id="JABBNB010000041">
    <property type="protein sequence ID" value="NMO04803.1"/>
    <property type="molecule type" value="Genomic_DNA"/>
</dbReference>
<dbReference type="Pfam" id="PF13472">
    <property type="entry name" value="Lipase_GDSL_2"/>
    <property type="match status" value="1"/>
</dbReference>